<dbReference type="EMBL" id="BMAV01018926">
    <property type="protein sequence ID" value="GFY71562.1"/>
    <property type="molecule type" value="Genomic_DNA"/>
</dbReference>
<sequence>MIVKKDPEEERLRVVEAATAIIREDIRSPVVENKSYPPPMMKAEGIVKKAVPLPRKKFGKEPSLSITEPPRCSDRQLSILLERPSATLLLEKAIKDSAASLIERVNPAATSSTTRYCKPPFQLI</sequence>
<dbReference type="OrthoDB" id="6753017at2759"/>
<accession>A0A8X7CPU4</accession>
<evidence type="ECO:0000313" key="2">
    <source>
        <dbReference type="EMBL" id="GFY71812.1"/>
    </source>
</evidence>
<comment type="caution">
    <text evidence="2">The sequence shown here is derived from an EMBL/GenBank/DDBJ whole genome shotgun (WGS) entry which is preliminary data.</text>
</comment>
<reference evidence="2" key="1">
    <citation type="submission" date="2020-08" db="EMBL/GenBank/DDBJ databases">
        <title>Multicomponent nature underlies the extraordinary mechanical properties of spider dragline silk.</title>
        <authorList>
            <person name="Kono N."/>
            <person name="Nakamura H."/>
            <person name="Mori M."/>
            <person name="Yoshida Y."/>
            <person name="Ohtoshi R."/>
            <person name="Malay A.D."/>
            <person name="Moran D.A.P."/>
            <person name="Tomita M."/>
            <person name="Numata K."/>
            <person name="Arakawa K."/>
        </authorList>
    </citation>
    <scope>NUCLEOTIDE SEQUENCE</scope>
</reference>
<name>A0A8X7CPU4_9ARAC</name>
<proteinExistence type="predicted"/>
<evidence type="ECO:0000313" key="3">
    <source>
        <dbReference type="Proteomes" id="UP000886998"/>
    </source>
</evidence>
<gene>
    <name evidence="1" type="ORF">TNIN_459921</name>
    <name evidence="2" type="ORF">TNIN_484571</name>
</gene>
<dbReference type="Proteomes" id="UP000886998">
    <property type="component" value="Unassembled WGS sequence"/>
</dbReference>
<evidence type="ECO:0000313" key="1">
    <source>
        <dbReference type="EMBL" id="GFY71562.1"/>
    </source>
</evidence>
<organism evidence="2 3">
    <name type="scientific">Trichonephila inaurata madagascariensis</name>
    <dbReference type="NCBI Taxonomy" id="2747483"/>
    <lineage>
        <taxon>Eukaryota</taxon>
        <taxon>Metazoa</taxon>
        <taxon>Ecdysozoa</taxon>
        <taxon>Arthropoda</taxon>
        <taxon>Chelicerata</taxon>
        <taxon>Arachnida</taxon>
        <taxon>Araneae</taxon>
        <taxon>Araneomorphae</taxon>
        <taxon>Entelegynae</taxon>
        <taxon>Araneoidea</taxon>
        <taxon>Nephilidae</taxon>
        <taxon>Trichonephila</taxon>
        <taxon>Trichonephila inaurata</taxon>
    </lineage>
</organism>
<protein>
    <submittedName>
        <fullName evidence="2">Uncharacterized protein</fullName>
    </submittedName>
</protein>
<dbReference type="EMBL" id="BMAV01019107">
    <property type="protein sequence ID" value="GFY71812.1"/>
    <property type="molecule type" value="Genomic_DNA"/>
</dbReference>
<keyword evidence="3" id="KW-1185">Reference proteome</keyword>
<dbReference type="AlphaFoldDB" id="A0A8X7CPU4"/>